<evidence type="ECO:0000256" key="1">
    <source>
        <dbReference type="ARBA" id="ARBA00001933"/>
    </source>
</evidence>
<evidence type="ECO:0000256" key="2">
    <source>
        <dbReference type="ARBA" id="ARBA00005011"/>
    </source>
</evidence>
<dbReference type="HAMAP" id="MF_01023">
    <property type="entry name" value="HisC_aminotrans_2"/>
    <property type="match status" value="1"/>
</dbReference>
<name>A0A272ENI1_9RHOO</name>
<reference evidence="12 13" key="2">
    <citation type="submission" date="2017-07" db="EMBL/GenBank/DDBJ databases">
        <title>Candidatus Dactylopiibacterium carminicum, a nitrogen-fixing symbiont of the cochineal insect Dactylopius coccus and Dactylopius opuntiae (Hemiptera: Coccoidea: Dactylopiidae).</title>
        <authorList>
            <person name="Vera A."/>
        </authorList>
    </citation>
    <scope>NUCLEOTIDE SEQUENCE [LARGE SCALE GENOMIC DNA]</scope>
    <source>
        <strain evidence="12 13">NFDCM</strain>
    </source>
</reference>
<comment type="caution">
    <text evidence="12">The sequence shown here is derived from an EMBL/GenBank/DDBJ whole genome shotgun (WGS) entry which is preliminary data.</text>
</comment>
<sequence>MSVVQRAPAHIRAISPYVPGKPVGELARELGLDAAGIVKLASNENPSGMSPRARAAVAAALEDSARYPDGSGFELKQVLATRLGVEQASLLLGNGSNDILELVARTFLGPETSAVYAQYAFAVYALAVKAVGARGIEVPARAWGHDLAAMADAITTDTRVVFIANPNNPTGSFLPAHLLEAFLMRMPAHVLVVLDEAYNEYLPPALRYDSLSWLAQFQNLLVVRTMSKIHGLAGLRVGYAVGSPAVVDLLDRVRQPFNVNSLAQAAAAAALEDEEFVRRSHELNRAGMAQILSGLRELNLESIPSQANFISFRVGDAAAVNRSLLQQGVIVRPLSSYGMPEWLRVSIGLSAENTRFLEALAVALKG</sequence>
<dbReference type="CDD" id="cd00609">
    <property type="entry name" value="AAT_like"/>
    <property type="match status" value="1"/>
</dbReference>
<keyword evidence="9" id="KW-0028">Amino-acid biosynthesis</keyword>
<evidence type="ECO:0000259" key="10">
    <source>
        <dbReference type="Pfam" id="PF00155"/>
    </source>
</evidence>
<comment type="similarity">
    <text evidence="3 9">Belongs to the class-II pyridoxal-phosphate-dependent aminotransferase family. Histidinol-phosphate aminotransferase subfamily.</text>
</comment>
<evidence type="ECO:0000313" key="12">
    <source>
        <dbReference type="EMBL" id="PAS91677.1"/>
    </source>
</evidence>
<comment type="subunit">
    <text evidence="4 9">Homodimer.</text>
</comment>
<dbReference type="InterPro" id="IPR015421">
    <property type="entry name" value="PyrdxlP-dep_Trfase_major"/>
</dbReference>
<dbReference type="SUPFAM" id="SSF53383">
    <property type="entry name" value="PLP-dependent transferases"/>
    <property type="match status" value="1"/>
</dbReference>
<gene>
    <name evidence="9" type="primary">hisC</name>
    <name evidence="11" type="ORF">BGI27_15180</name>
    <name evidence="12" type="ORF">CGU29_15070</name>
</gene>
<dbReference type="Proteomes" id="UP000623509">
    <property type="component" value="Unassembled WGS sequence"/>
</dbReference>
<evidence type="ECO:0000256" key="9">
    <source>
        <dbReference type="HAMAP-Rule" id="MF_01023"/>
    </source>
</evidence>
<dbReference type="Gene3D" id="3.90.1150.10">
    <property type="entry name" value="Aspartate Aminotransferase, domain 1"/>
    <property type="match status" value="1"/>
</dbReference>
<dbReference type="OrthoDB" id="9813612at2"/>
<evidence type="ECO:0000313" key="11">
    <source>
        <dbReference type="EMBL" id="KAF7598082.1"/>
    </source>
</evidence>
<evidence type="ECO:0000313" key="14">
    <source>
        <dbReference type="Proteomes" id="UP000623509"/>
    </source>
</evidence>
<keyword evidence="14" id="KW-1185">Reference proteome</keyword>
<evidence type="ECO:0000313" key="13">
    <source>
        <dbReference type="Proteomes" id="UP000216107"/>
    </source>
</evidence>
<dbReference type="InterPro" id="IPR015422">
    <property type="entry name" value="PyrdxlP-dep_Trfase_small"/>
</dbReference>
<dbReference type="EMBL" id="NMRN01000066">
    <property type="protein sequence ID" value="PAS91677.1"/>
    <property type="molecule type" value="Genomic_DNA"/>
</dbReference>
<dbReference type="Gene3D" id="3.40.640.10">
    <property type="entry name" value="Type I PLP-dependent aspartate aminotransferase-like (Major domain)"/>
    <property type="match status" value="1"/>
</dbReference>
<dbReference type="AlphaFoldDB" id="A0A272ENI1"/>
<proteinExistence type="inferred from homology"/>
<dbReference type="GO" id="GO:0030170">
    <property type="term" value="F:pyridoxal phosphate binding"/>
    <property type="evidence" value="ECO:0007669"/>
    <property type="project" value="InterPro"/>
</dbReference>
<keyword evidence="7 9" id="KW-0663">Pyridoxal phosphate</keyword>
<evidence type="ECO:0000256" key="3">
    <source>
        <dbReference type="ARBA" id="ARBA00007970"/>
    </source>
</evidence>
<dbReference type="Proteomes" id="UP000216107">
    <property type="component" value="Unassembled WGS sequence"/>
</dbReference>
<comment type="pathway">
    <text evidence="2 9">Amino-acid biosynthesis; L-histidine biosynthesis; L-histidine from 5-phospho-alpha-D-ribose 1-diphosphate: step 7/9.</text>
</comment>
<reference evidence="11 14" key="1">
    <citation type="submission" date="2016-08" db="EMBL/GenBank/DDBJ databases">
        <title>Candidatus Dactylopiibacterium carminicum genome sequence.</title>
        <authorList>
            <person name="Ramirez-Puebla S.T."/>
            <person name="Ormeno-Orrillo E."/>
            <person name="Vera-Ponce De Leon A."/>
            <person name="Luis L."/>
            <person name="Sanchez-Flores A."/>
            <person name="Monica R."/>
            <person name="Martinez-Romero E."/>
        </authorList>
    </citation>
    <scope>NUCLEOTIDE SEQUENCE [LARGE SCALE GENOMIC DNA]</scope>
    <source>
        <strain evidence="11">END1</strain>
    </source>
</reference>
<keyword evidence="5 9" id="KW-0032">Aminotransferase</keyword>
<protein>
    <recommendedName>
        <fullName evidence="9">Histidinol-phosphate aminotransferase</fullName>
        <ecNumber evidence="9">2.6.1.9</ecNumber>
    </recommendedName>
    <alternativeName>
        <fullName evidence="9">Imidazole acetol-phosphate transaminase</fullName>
    </alternativeName>
</protein>
<dbReference type="InterPro" id="IPR015424">
    <property type="entry name" value="PyrdxlP-dep_Trfase"/>
</dbReference>
<organism evidence="12 13">
    <name type="scientific">Candidatus Dactylopiibacterium carminicum</name>
    <dbReference type="NCBI Taxonomy" id="857335"/>
    <lineage>
        <taxon>Bacteria</taxon>
        <taxon>Pseudomonadati</taxon>
        <taxon>Pseudomonadota</taxon>
        <taxon>Betaproteobacteria</taxon>
        <taxon>Rhodocyclales</taxon>
        <taxon>Rhodocyclaceae</taxon>
        <taxon>Candidatus Dactylopiibacterium</taxon>
    </lineage>
</organism>
<keyword evidence="6 9" id="KW-0808">Transferase</keyword>
<feature type="modified residue" description="N6-(pyridoxal phosphate)lysine" evidence="9">
    <location>
        <position position="228"/>
    </location>
</feature>
<dbReference type="EMBL" id="MDUX01000065">
    <property type="protein sequence ID" value="KAF7598082.1"/>
    <property type="molecule type" value="Genomic_DNA"/>
</dbReference>
<comment type="cofactor">
    <cofactor evidence="1 9">
        <name>pyridoxal 5'-phosphate</name>
        <dbReference type="ChEBI" id="CHEBI:597326"/>
    </cofactor>
</comment>
<dbReference type="GO" id="GO:0000105">
    <property type="term" value="P:L-histidine biosynthetic process"/>
    <property type="evidence" value="ECO:0007669"/>
    <property type="project" value="UniProtKB-UniRule"/>
</dbReference>
<dbReference type="InterPro" id="IPR005861">
    <property type="entry name" value="HisP_aminotrans"/>
</dbReference>
<dbReference type="NCBIfam" id="TIGR01141">
    <property type="entry name" value="hisC"/>
    <property type="match status" value="1"/>
</dbReference>
<evidence type="ECO:0000256" key="5">
    <source>
        <dbReference type="ARBA" id="ARBA00022576"/>
    </source>
</evidence>
<evidence type="ECO:0000256" key="6">
    <source>
        <dbReference type="ARBA" id="ARBA00022679"/>
    </source>
</evidence>
<dbReference type="InterPro" id="IPR050106">
    <property type="entry name" value="HistidinolP_aminotransfase"/>
</dbReference>
<keyword evidence="9" id="KW-0368">Histidine biosynthesis</keyword>
<evidence type="ECO:0000256" key="7">
    <source>
        <dbReference type="ARBA" id="ARBA00022898"/>
    </source>
</evidence>
<dbReference type="EC" id="2.6.1.9" evidence="9"/>
<dbReference type="InterPro" id="IPR004839">
    <property type="entry name" value="Aminotransferase_I/II_large"/>
</dbReference>
<evidence type="ECO:0000256" key="4">
    <source>
        <dbReference type="ARBA" id="ARBA00011738"/>
    </source>
</evidence>
<comment type="catalytic activity">
    <reaction evidence="8 9">
        <text>L-histidinol phosphate + 2-oxoglutarate = 3-(imidazol-4-yl)-2-oxopropyl phosphate + L-glutamate</text>
        <dbReference type="Rhea" id="RHEA:23744"/>
        <dbReference type="ChEBI" id="CHEBI:16810"/>
        <dbReference type="ChEBI" id="CHEBI:29985"/>
        <dbReference type="ChEBI" id="CHEBI:57766"/>
        <dbReference type="ChEBI" id="CHEBI:57980"/>
        <dbReference type="EC" id="2.6.1.9"/>
    </reaction>
</comment>
<dbReference type="PANTHER" id="PTHR43643:SF3">
    <property type="entry name" value="HISTIDINOL-PHOSPHATE AMINOTRANSFERASE"/>
    <property type="match status" value="1"/>
</dbReference>
<dbReference type="GO" id="GO:0004400">
    <property type="term" value="F:histidinol-phosphate transaminase activity"/>
    <property type="evidence" value="ECO:0007669"/>
    <property type="project" value="UniProtKB-UniRule"/>
</dbReference>
<feature type="domain" description="Aminotransferase class I/classII large" evidence="10">
    <location>
        <begin position="37"/>
        <end position="359"/>
    </location>
</feature>
<dbReference type="PANTHER" id="PTHR43643">
    <property type="entry name" value="HISTIDINOL-PHOSPHATE AMINOTRANSFERASE 2"/>
    <property type="match status" value="1"/>
</dbReference>
<dbReference type="UniPathway" id="UPA00031">
    <property type="reaction ID" value="UER00012"/>
</dbReference>
<dbReference type="RefSeq" id="WP_095525682.1">
    <property type="nucleotide sequence ID" value="NZ_MDUX01000065.1"/>
</dbReference>
<evidence type="ECO:0000256" key="8">
    <source>
        <dbReference type="ARBA" id="ARBA00047481"/>
    </source>
</evidence>
<dbReference type="Pfam" id="PF00155">
    <property type="entry name" value="Aminotran_1_2"/>
    <property type="match status" value="1"/>
</dbReference>
<accession>A0A272ENI1</accession>